<evidence type="ECO:0000256" key="2">
    <source>
        <dbReference type="ARBA" id="ARBA00008656"/>
    </source>
</evidence>
<dbReference type="Gene3D" id="3.40.50.720">
    <property type="entry name" value="NAD(P)-binding Rossmann-like Domain"/>
    <property type="match status" value="1"/>
</dbReference>
<keyword evidence="9" id="KW-1185">Reference proteome</keyword>
<dbReference type="GO" id="GO:0048270">
    <property type="term" value="F:methionine adenosyltransferase regulator activity"/>
    <property type="evidence" value="ECO:0007669"/>
    <property type="project" value="TreeGrafter"/>
</dbReference>
<dbReference type="InterPro" id="IPR005913">
    <property type="entry name" value="dTDP_dehydrorham_reduct"/>
</dbReference>
<dbReference type="CDD" id="cd05254">
    <property type="entry name" value="dTDP_HR_like_SDR_e"/>
    <property type="match status" value="1"/>
</dbReference>
<protein>
    <recommendedName>
        <fullName evidence="3">Methionine adenosyltransferase 2 subunit beta</fullName>
    </recommendedName>
    <alternativeName>
        <fullName evidence="4">Methionine adenosyltransferase II beta</fullName>
    </alternativeName>
</protein>
<dbReference type="GO" id="GO:0006556">
    <property type="term" value="P:S-adenosylmethionine biosynthetic process"/>
    <property type="evidence" value="ECO:0007669"/>
    <property type="project" value="TreeGrafter"/>
</dbReference>
<evidence type="ECO:0000256" key="1">
    <source>
        <dbReference type="ARBA" id="ARBA00005224"/>
    </source>
</evidence>
<comment type="function">
    <text evidence="5">Regulatory subunit of S-adenosylmethionine synthetase 2, an enzyme that catalyzes the formation of S-adenosylmethionine from methionine and ATP. Regulates MAT2A catalytic activity by changing its kinetic properties, increasing its affinity for L-methionine. Can bind NADP (in vitro).</text>
</comment>
<dbReference type="AlphaFoldDB" id="A0AA88HYA6"/>
<dbReference type="SUPFAM" id="SSF51735">
    <property type="entry name" value="NAD(P)-binding Rossmann-fold domains"/>
    <property type="match status" value="1"/>
</dbReference>
<comment type="similarity">
    <text evidence="2">Belongs to the dTDP-4-dehydrorhamnose reductase family. MAT2B subfamily.</text>
</comment>
<feature type="domain" description="RmlD-like substrate binding" evidence="7">
    <location>
        <begin position="6"/>
        <end position="214"/>
    </location>
</feature>
<dbReference type="PANTHER" id="PTHR10491">
    <property type="entry name" value="DTDP-4-DEHYDRORHAMNOSE REDUCTASE"/>
    <property type="match status" value="1"/>
</dbReference>
<proteinExistence type="inferred from homology"/>
<evidence type="ECO:0000313" key="8">
    <source>
        <dbReference type="EMBL" id="KAK2718100.1"/>
    </source>
</evidence>
<dbReference type="PANTHER" id="PTHR10491:SF4">
    <property type="entry name" value="METHIONINE ADENOSYLTRANSFERASE 2 SUBUNIT BETA"/>
    <property type="match status" value="1"/>
</dbReference>
<dbReference type="Pfam" id="PF04321">
    <property type="entry name" value="RmlD_sub_bind"/>
    <property type="match status" value="1"/>
</dbReference>
<comment type="pathway">
    <text evidence="1">Amino-acid biosynthesis; S-adenosyl-L-methionine biosynthesis; S-adenosyl-L-methionine from L-methionine: step 1/1.</text>
</comment>
<reference evidence="8" key="1">
    <citation type="submission" date="2023-07" db="EMBL/GenBank/DDBJ databases">
        <title>Chromosome-level genome assembly of Artemia franciscana.</title>
        <authorList>
            <person name="Jo E."/>
        </authorList>
    </citation>
    <scope>NUCLEOTIDE SEQUENCE</scope>
    <source>
        <tissue evidence="8">Whole body</tissue>
    </source>
</reference>
<evidence type="ECO:0000256" key="3">
    <source>
        <dbReference type="ARBA" id="ARBA00021596"/>
    </source>
</evidence>
<evidence type="ECO:0000256" key="4">
    <source>
        <dbReference type="ARBA" id="ARBA00029977"/>
    </source>
</evidence>
<evidence type="ECO:0000313" key="9">
    <source>
        <dbReference type="Proteomes" id="UP001187531"/>
    </source>
</evidence>
<evidence type="ECO:0000256" key="6">
    <source>
        <dbReference type="ARBA" id="ARBA00046786"/>
    </source>
</evidence>
<dbReference type="InterPro" id="IPR029903">
    <property type="entry name" value="RmlD-like-bd"/>
</dbReference>
<dbReference type="EMBL" id="JAVRJZ010000010">
    <property type="protein sequence ID" value="KAK2718100.1"/>
    <property type="molecule type" value="Genomic_DNA"/>
</dbReference>
<evidence type="ECO:0000259" key="7">
    <source>
        <dbReference type="Pfam" id="PF04321"/>
    </source>
</evidence>
<evidence type="ECO:0000256" key="5">
    <source>
        <dbReference type="ARBA" id="ARBA00045998"/>
    </source>
</evidence>
<name>A0AA88HYA6_ARTSF</name>
<dbReference type="InterPro" id="IPR036291">
    <property type="entry name" value="NAD(P)-bd_dom_sf"/>
</dbReference>
<sequence length="221" mass="24609">MTEKQTVLVTGASGLLGRSIVSELEKNSGFTIIKCAFSRTRDGYVKMNLLNEADIQETLQRFRPCAVIHCAAERFPNKVEENLEEVKKLNVRASEVLALEADKIGAFIIYISTDYVFDGLNPPYSEDSVPNPVNKYGATKLLGEKAVLGVNPANVVLRVPVLYGPVTSIEESAITVLLKAVREEKPQLVSDIEIRYPSHTEDISYIVHQLLKLKLNLMYLD</sequence>
<comment type="caution">
    <text evidence="8">The sequence shown here is derived from an EMBL/GenBank/DDBJ whole genome shotgun (WGS) entry which is preliminary data.</text>
</comment>
<accession>A0AA88HYA6</accession>
<dbReference type="GO" id="GO:0048269">
    <property type="term" value="C:methionine adenosyltransferase complex"/>
    <property type="evidence" value="ECO:0007669"/>
    <property type="project" value="TreeGrafter"/>
</dbReference>
<organism evidence="8 9">
    <name type="scientific">Artemia franciscana</name>
    <name type="common">Brine shrimp</name>
    <name type="synonym">Artemia sanfranciscana</name>
    <dbReference type="NCBI Taxonomy" id="6661"/>
    <lineage>
        <taxon>Eukaryota</taxon>
        <taxon>Metazoa</taxon>
        <taxon>Ecdysozoa</taxon>
        <taxon>Arthropoda</taxon>
        <taxon>Crustacea</taxon>
        <taxon>Branchiopoda</taxon>
        <taxon>Anostraca</taxon>
        <taxon>Artemiidae</taxon>
        <taxon>Artemia</taxon>
    </lineage>
</organism>
<gene>
    <name evidence="8" type="ORF">QYM36_006777</name>
</gene>
<comment type="subunit">
    <text evidence="6">Heterotrimer; composed of a catalytic MAT2A homodimer that binds one regulatory MAT2B chain. Heterohexamer; composed of a central, catalytic MAT2A homotetramer flanked on either side by a regulatory MAT2B chain. NADP binding increases the affinity for MAT2A.</text>
</comment>
<dbReference type="Proteomes" id="UP001187531">
    <property type="component" value="Unassembled WGS sequence"/>
</dbReference>